<sequence length="74" mass="8145">MGYEVFTAVEEGYVQSSAFVETNGRNSNTMIVVRIDNIIFQGSSIFLTWIYPFADTVVASVSSGVQLPKHPISQ</sequence>
<dbReference type="Proteomes" id="UP000037696">
    <property type="component" value="Unassembled WGS sequence"/>
</dbReference>
<keyword evidence="2" id="KW-1185">Reference proteome</keyword>
<dbReference type="AlphaFoldDB" id="A0A0M8PGC5"/>
<evidence type="ECO:0000313" key="1">
    <source>
        <dbReference type="EMBL" id="KOS48094.1"/>
    </source>
</evidence>
<reference evidence="1 2" key="1">
    <citation type="submission" date="2015-08" db="EMBL/GenBank/DDBJ databases">
        <title>Genome sequencing of Penicillium nordicum.</title>
        <authorList>
            <person name="Nguyen H.D."/>
            <person name="Seifert K.A."/>
        </authorList>
    </citation>
    <scope>NUCLEOTIDE SEQUENCE [LARGE SCALE GENOMIC DNA]</scope>
    <source>
        <strain evidence="1 2">DAOMC 185683</strain>
    </source>
</reference>
<proteinExistence type="predicted"/>
<accession>A0A0M8PGC5</accession>
<gene>
    <name evidence="1" type="ORF">ACN38_g944</name>
</gene>
<name>A0A0M8PGC5_9EURO</name>
<evidence type="ECO:0000313" key="2">
    <source>
        <dbReference type="Proteomes" id="UP000037696"/>
    </source>
</evidence>
<dbReference type="EMBL" id="LHQQ01000008">
    <property type="protein sequence ID" value="KOS48094.1"/>
    <property type="molecule type" value="Genomic_DNA"/>
</dbReference>
<protein>
    <submittedName>
        <fullName evidence="1">Uncharacterized protein</fullName>
    </submittedName>
</protein>
<organism evidence="1 2">
    <name type="scientific">Penicillium nordicum</name>
    <dbReference type="NCBI Taxonomy" id="229535"/>
    <lineage>
        <taxon>Eukaryota</taxon>
        <taxon>Fungi</taxon>
        <taxon>Dikarya</taxon>
        <taxon>Ascomycota</taxon>
        <taxon>Pezizomycotina</taxon>
        <taxon>Eurotiomycetes</taxon>
        <taxon>Eurotiomycetidae</taxon>
        <taxon>Eurotiales</taxon>
        <taxon>Aspergillaceae</taxon>
        <taxon>Penicillium</taxon>
    </lineage>
</organism>
<comment type="caution">
    <text evidence="1">The sequence shown here is derived from an EMBL/GenBank/DDBJ whole genome shotgun (WGS) entry which is preliminary data.</text>
</comment>